<dbReference type="AlphaFoldDB" id="A0AAN6IGP2"/>
<dbReference type="SUPFAM" id="SSF51905">
    <property type="entry name" value="FAD/NAD(P)-binding domain"/>
    <property type="match status" value="2"/>
</dbReference>
<dbReference type="GO" id="GO:0050661">
    <property type="term" value="F:NADP binding"/>
    <property type="evidence" value="ECO:0007669"/>
    <property type="project" value="InterPro"/>
</dbReference>
<dbReference type="GO" id="GO:0050660">
    <property type="term" value="F:flavin adenine dinucleotide binding"/>
    <property type="evidence" value="ECO:0007669"/>
    <property type="project" value="InterPro"/>
</dbReference>
<accession>A0AAN6IGP2</accession>
<dbReference type="Gene3D" id="3.50.50.60">
    <property type="entry name" value="FAD/NAD(P)-binding domain"/>
    <property type="match status" value="2"/>
</dbReference>
<evidence type="ECO:0000256" key="1">
    <source>
        <dbReference type="ARBA" id="ARBA00001974"/>
    </source>
</evidence>
<comment type="caution">
    <text evidence="8">The sequence shown here is derived from an EMBL/GenBank/DDBJ whole genome shotgun (WGS) entry which is preliminary data.</text>
</comment>
<sequence length="569" mass="65676">MPLKKDISNVTPFYQNGHSGPSEQDTVINGHGNESDALDMVIVGAGFAGVYLLHQLRKRGFKAKIVEAGSDLGGIWYWNRYPGARVDSQYPVYALSIPEVYRDWTWSSHYPDHAELREYFEHIDRVLHVKKDCVFNTKVVAAEWDDTTCLWTIKTETGQIFTTKFWTACTGFAAKRYFPDWEGLDNYKGVIHHSSFWPKEGVDVRGQRVAVIGTGATGVQITQEWCKEIGEDGHLEMWQRTPNFACAMNQVYMTKDEQEKIRDTLAERFADRNNYYNGFLYQWRDNLTYDHDAKEREEFYWTLWKMGGFRFLMNNYYDMTRENTANQEAYSFWRDRVRDRVKDPRKAELLAPTERPHLFGGKRLSLEQDFYDHFNKPNVDVVDVRNNPIKRFVEDGIIQEDGTYHKLDIIALATGFDSITGGLKDMKITGVGGEILSDKWAQGTWTYMGITTAKFPNFFFTYGPQAPTAFSNGPSCIEIQGDWIADVLSDLREKGKKKIDADRKAEEDWRALVFELISDTPRGKVDSWYNGANIPGKPREHLNYAGGIPRYKKTLEQVRRDGFEGFTLS</sequence>
<evidence type="ECO:0000256" key="6">
    <source>
        <dbReference type="ARBA" id="ARBA00023002"/>
    </source>
</evidence>
<evidence type="ECO:0000256" key="4">
    <source>
        <dbReference type="ARBA" id="ARBA00022827"/>
    </source>
</evidence>
<evidence type="ECO:0000256" key="5">
    <source>
        <dbReference type="ARBA" id="ARBA00022857"/>
    </source>
</evidence>
<proteinExistence type="inferred from homology"/>
<evidence type="ECO:0000313" key="8">
    <source>
        <dbReference type="EMBL" id="KAI1616868.1"/>
    </source>
</evidence>
<dbReference type="Proteomes" id="UP001203852">
    <property type="component" value="Unassembled WGS sequence"/>
</dbReference>
<keyword evidence="5" id="KW-0521">NADP</keyword>
<name>A0AAN6IGP2_9EURO</name>
<evidence type="ECO:0000256" key="3">
    <source>
        <dbReference type="ARBA" id="ARBA00022630"/>
    </source>
</evidence>
<dbReference type="InterPro" id="IPR050775">
    <property type="entry name" value="FAD-binding_Monooxygenases"/>
</dbReference>
<protein>
    <submittedName>
        <fullName evidence="8">Cyclohexanone 1,2-monooxygenase-like protein</fullName>
    </submittedName>
</protein>
<keyword evidence="9" id="KW-1185">Reference proteome</keyword>
<dbReference type="GO" id="GO:0004499">
    <property type="term" value="F:N,N-dimethylaniline monooxygenase activity"/>
    <property type="evidence" value="ECO:0007669"/>
    <property type="project" value="InterPro"/>
</dbReference>
<dbReference type="Pfam" id="PF00743">
    <property type="entry name" value="FMO-like"/>
    <property type="match status" value="1"/>
</dbReference>
<gene>
    <name evidence="8" type="ORF">EDD36DRAFT_461732</name>
</gene>
<dbReference type="InterPro" id="IPR036188">
    <property type="entry name" value="FAD/NAD-bd_sf"/>
</dbReference>
<keyword evidence="4" id="KW-0274">FAD</keyword>
<organism evidence="8 9">
    <name type="scientific">Exophiala viscosa</name>
    <dbReference type="NCBI Taxonomy" id="2486360"/>
    <lineage>
        <taxon>Eukaryota</taxon>
        <taxon>Fungi</taxon>
        <taxon>Dikarya</taxon>
        <taxon>Ascomycota</taxon>
        <taxon>Pezizomycotina</taxon>
        <taxon>Eurotiomycetes</taxon>
        <taxon>Chaetothyriomycetidae</taxon>
        <taxon>Chaetothyriales</taxon>
        <taxon>Herpotrichiellaceae</taxon>
        <taxon>Exophiala</taxon>
    </lineage>
</organism>
<evidence type="ECO:0000256" key="2">
    <source>
        <dbReference type="ARBA" id="ARBA00010139"/>
    </source>
</evidence>
<keyword evidence="3" id="KW-0285">Flavoprotein</keyword>
<comment type="cofactor">
    <cofactor evidence="1">
        <name>FAD</name>
        <dbReference type="ChEBI" id="CHEBI:57692"/>
    </cofactor>
</comment>
<dbReference type="PANTHER" id="PTHR43098:SF3">
    <property type="entry name" value="L-ORNITHINE N(5)-MONOOXYGENASE-RELATED"/>
    <property type="match status" value="1"/>
</dbReference>
<reference evidence="8" key="1">
    <citation type="journal article" date="2022" name="bioRxiv">
        <title>Deciphering the potential niche of two novel black yeast fungi from a biological soil crust based on their genomes, phenotypes, and melanin regulation.</title>
        <authorList>
            <consortium name="DOE Joint Genome Institute"/>
            <person name="Carr E.C."/>
            <person name="Barton Q."/>
            <person name="Grambo S."/>
            <person name="Sullivan M."/>
            <person name="Renfro C.M."/>
            <person name="Kuo A."/>
            <person name="Pangilinan J."/>
            <person name="Lipzen A."/>
            <person name="Keymanesh K."/>
            <person name="Savage E."/>
            <person name="Barry K."/>
            <person name="Grigoriev I.V."/>
            <person name="Riekhof W.R."/>
            <person name="Harris S.S."/>
        </authorList>
    </citation>
    <scope>NUCLEOTIDE SEQUENCE</scope>
    <source>
        <strain evidence="8">JF 03-4F</strain>
    </source>
</reference>
<keyword evidence="7" id="KW-0503">Monooxygenase</keyword>
<dbReference type="PANTHER" id="PTHR43098">
    <property type="entry name" value="L-ORNITHINE N(5)-MONOOXYGENASE-RELATED"/>
    <property type="match status" value="1"/>
</dbReference>
<evidence type="ECO:0000313" key="9">
    <source>
        <dbReference type="Proteomes" id="UP001203852"/>
    </source>
</evidence>
<dbReference type="InterPro" id="IPR020946">
    <property type="entry name" value="Flavin_mOase-like"/>
</dbReference>
<evidence type="ECO:0000256" key="7">
    <source>
        <dbReference type="ARBA" id="ARBA00023033"/>
    </source>
</evidence>
<keyword evidence="6" id="KW-0560">Oxidoreductase</keyword>
<comment type="similarity">
    <text evidence="2">Belongs to the FAD-binding monooxygenase family.</text>
</comment>
<dbReference type="EMBL" id="MU404351">
    <property type="protein sequence ID" value="KAI1616868.1"/>
    <property type="molecule type" value="Genomic_DNA"/>
</dbReference>